<proteinExistence type="inferred from homology"/>
<keyword evidence="2" id="KW-0689">Ribosomal protein</keyword>
<dbReference type="EMBL" id="CAMGYJ010000007">
    <property type="protein sequence ID" value="CAI0444853.1"/>
    <property type="molecule type" value="Genomic_DNA"/>
</dbReference>
<accession>A0AAV0MH55</accession>
<dbReference type="GO" id="GO:0003735">
    <property type="term" value="F:structural constituent of ribosome"/>
    <property type="evidence" value="ECO:0007669"/>
    <property type="project" value="InterPro"/>
</dbReference>
<comment type="similarity">
    <text evidence="1">Belongs to the universal ribosomal protein uS17 family.</text>
</comment>
<evidence type="ECO:0000256" key="2">
    <source>
        <dbReference type="ARBA" id="ARBA00022980"/>
    </source>
</evidence>
<evidence type="ECO:0000313" key="4">
    <source>
        <dbReference type="EMBL" id="CAI0444853.1"/>
    </source>
</evidence>
<reference evidence="4" key="1">
    <citation type="submission" date="2022-08" db="EMBL/GenBank/DDBJ databases">
        <authorList>
            <person name="Gutierrez-Valencia J."/>
        </authorList>
    </citation>
    <scope>NUCLEOTIDE SEQUENCE</scope>
</reference>
<dbReference type="InterPro" id="IPR012340">
    <property type="entry name" value="NA-bd_OB-fold"/>
</dbReference>
<protein>
    <submittedName>
        <fullName evidence="4">Uncharacterized protein</fullName>
    </submittedName>
</protein>
<organism evidence="4 5">
    <name type="scientific">Linum tenue</name>
    <dbReference type="NCBI Taxonomy" id="586396"/>
    <lineage>
        <taxon>Eukaryota</taxon>
        <taxon>Viridiplantae</taxon>
        <taxon>Streptophyta</taxon>
        <taxon>Embryophyta</taxon>
        <taxon>Tracheophyta</taxon>
        <taxon>Spermatophyta</taxon>
        <taxon>Magnoliopsida</taxon>
        <taxon>eudicotyledons</taxon>
        <taxon>Gunneridae</taxon>
        <taxon>Pentapetalae</taxon>
        <taxon>rosids</taxon>
        <taxon>fabids</taxon>
        <taxon>Malpighiales</taxon>
        <taxon>Linaceae</taxon>
        <taxon>Linum</taxon>
    </lineage>
</organism>
<dbReference type="GO" id="GO:0005840">
    <property type="term" value="C:ribosome"/>
    <property type="evidence" value="ECO:0007669"/>
    <property type="project" value="UniProtKB-KW"/>
</dbReference>
<dbReference type="SUPFAM" id="SSF50249">
    <property type="entry name" value="Nucleic acid-binding proteins"/>
    <property type="match status" value="1"/>
</dbReference>
<dbReference type="GO" id="GO:1990904">
    <property type="term" value="C:ribonucleoprotein complex"/>
    <property type="evidence" value="ECO:0007669"/>
    <property type="project" value="UniProtKB-KW"/>
</dbReference>
<comment type="caution">
    <text evidence="4">The sequence shown here is derived from an EMBL/GenBank/DDBJ whole genome shotgun (WGS) entry which is preliminary data.</text>
</comment>
<evidence type="ECO:0000256" key="3">
    <source>
        <dbReference type="ARBA" id="ARBA00023274"/>
    </source>
</evidence>
<keyword evidence="3" id="KW-0687">Ribonucleoprotein</keyword>
<dbReference type="AlphaFoldDB" id="A0AAV0MH55"/>
<sequence>MQQSVVVAVDKLFHNKVYNRYVNRTSKFMGDDEKDVCNVEDRVIAVAPPSLSGFVVVAGRS</sequence>
<dbReference type="InterPro" id="IPR000266">
    <property type="entry name" value="Ribosomal_uS17"/>
</dbReference>
<keyword evidence="5" id="KW-1185">Reference proteome</keyword>
<dbReference type="Pfam" id="PF00366">
    <property type="entry name" value="Ribosomal_S17"/>
    <property type="match status" value="1"/>
</dbReference>
<dbReference type="Gene3D" id="2.40.50.140">
    <property type="entry name" value="Nucleic acid-binding proteins"/>
    <property type="match status" value="1"/>
</dbReference>
<dbReference type="Proteomes" id="UP001154282">
    <property type="component" value="Unassembled WGS sequence"/>
</dbReference>
<name>A0AAV0MH55_9ROSI</name>
<evidence type="ECO:0000313" key="5">
    <source>
        <dbReference type="Proteomes" id="UP001154282"/>
    </source>
</evidence>
<evidence type="ECO:0000256" key="1">
    <source>
        <dbReference type="ARBA" id="ARBA00010254"/>
    </source>
</evidence>
<dbReference type="GO" id="GO:0006412">
    <property type="term" value="P:translation"/>
    <property type="evidence" value="ECO:0007669"/>
    <property type="project" value="InterPro"/>
</dbReference>
<gene>
    <name evidence="4" type="ORF">LITE_LOCUS28275</name>
</gene>